<reference evidence="2 3" key="1">
    <citation type="submission" date="2020-08" db="EMBL/GenBank/DDBJ databases">
        <title>Sequencing the genomes of 1000 actinobacteria strains.</title>
        <authorList>
            <person name="Klenk H.-P."/>
        </authorList>
    </citation>
    <scope>NUCLEOTIDE SEQUENCE [LARGE SCALE GENOMIC DNA]</scope>
    <source>
        <strain evidence="2 3">DSM 43023</strain>
    </source>
</reference>
<proteinExistence type="predicted"/>
<feature type="transmembrane region" description="Helical" evidence="1">
    <location>
        <begin position="155"/>
        <end position="177"/>
    </location>
</feature>
<dbReference type="GO" id="GO:0005886">
    <property type="term" value="C:plasma membrane"/>
    <property type="evidence" value="ECO:0007669"/>
    <property type="project" value="TreeGrafter"/>
</dbReference>
<name>A0A7W7RSH9_9ACTN</name>
<feature type="transmembrane region" description="Helical" evidence="1">
    <location>
        <begin position="74"/>
        <end position="92"/>
    </location>
</feature>
<keyword evidence="3" id="KW-1185">Reference proteome</keyword>
<keyword evidence="1" id="KW-0812">Transmembrane</keyword>
<gene>
    <name evidence="2" type="ORF">FHR32_001021</name>
</gene>
<evidence type="ECO:0000313" key="3">
    <source>
        <dbReference type="Proteomes" id="UP000534286"/>
    </source>
</evidence>
<keyword evidence="1" id="KW-0472">Membrane</keyword>
<feature type="transmembrane region" description="Helical" evidence="1">
    <location>
        <begin position="20"/>
        <end position="39"/>
    </location>
</feature>
<comment type="caution">
    <text evidence="2">The sequence shown here is derived from an EMBL/GenBank/DDBJ whole genome shotgun (WGS) entry which is preliminary data.</text>
</comment>
<evidence type="ECO:0000256" key="1">
    <source>
        <dbReference type="SAM" id="Phobius"/>
    </source>
</evidence>
<dbReference type="PANTHER" id="PTHR34989">
    <property type="entry name" value="PROTEIN HDED"/>
    <property type="match status" value="1"/>
</dbReference>
<protein>
    <submittedName>
        <fullName evidence="2">Uncharacterized membrane protein HdeD (DUF308 family)</fullName>
    </submittedName>
</protein>
<dbReference type="InterPro" id="IPR052712">
    <property type="entry name" value="Acid_resist_chaperone_HdeD"/>
</dbReference>
<dbReference type="EMBL" id="JACHJU010000001">
    <property type="protein sequence ID" value="MBB4936716.1"/>
    <property type="molecule type" value="Genomic_DNA"/>
</dbReference>
<dbReference type="Proteomes" id="UP000534286">
    <property type="component" value="Unassembled WGS sequence"/>
</dbReference>
<feature type="transmembrane region" description="Helical" evidence="1">
    <location>
        <begin position="130"/>
        <end position="149"/>
    </location>
</feature>
<organism evidence="2 3">
    <name type="scientific">Streptosporangium album</name>
    <dbReference type="NCBI Taxonomy" id="47479"/>
    <lineage>
        <taxon>Bacteria</taxon>
        <taxon>Bacillati</taxon>
        <taxon>Actinomycetota</taxon>
        <taxon>Actinomycetes</taxon>
        <taxon>Streptosporangiales</taxon>
        <taxon>Streptosporangiaceae</taxon>
        <taxon>Streptosporangium</taxon>
    </lineage>
</organism>
<dbReference type="PANTHER" id="PTHR34989:SF1">
    <property type="entry name" value="PROTEIN HDED"/>
    <property type="match status" value="1"/>
</dbReference>
<keyword evidence="1" id="KW-1133">Transmembrane helix</keyword>
<feature type="transmembrane region" description="Helical" evidence="1">
    <location>
        <begin position="98"/>
        <end position="118"/>
    </location>
</feature>
<dbReference type="AlphaFoldDB" id="A0A7W7RSH9"/>
<dbReference type="Pfam" id="PF03729">
    <property type="entry name" value="DUF308"/>
    <property type="match status" value="1"/>
</dbReference>
<sequence length="197" mass="21202">MEKMSRTGEAVGEGLSRTWWAHLIRGVCAILFGLLAVFWPAITVLALVVVFGAYAIVNGVFAIFGSWRSGSRTWMIVYGVLSVLAGILAFVWPGMTALALLFVIASWAVVTGIVEIVAAIRLRREMAGEWMFIVSGVLSVLFGILLFVWPTSGALAVVWLIATMAIVYGVALVALAFRVRALGSRRPGTSGTVPRIM</sequence>
<evidence type="ECO:0000313" key="2">
    <source>
        <dbReference type="EMBL" id="MBB4936716.1"/>
    </source>
</evidence>
<feature type="transmembrane region" description="Helical" evidence="1">
    <location>
        <begin position="45"/>
        <end position="67"/>
    </location>
</feature>
<dbReference type="RefSeq" id="WP_246465982.1">
    <property type="nucleotide sequence ID" value="NZ_BAABEK010000052.1"/>
</dbReference>
<accession>A0A7W7RSH9</accession>
<dbReference type="InterPro" id="IPR005325">
    <property type="entry name" value="DUF308_memb"/>
</dbReference>